<accession>A0A2W5RYC4</accession>
<evidence type="ECO:0000313" key="3">
    <source>
        <dbReference type="Proteomes" id="UP000248975"/>
    </source>
</evidence>
<protein>
    <submittedName>
        <fullName evidence="2">Uncharacterized protein</fullName>
    </submittedName>
</protein>
<name>A0A2W5RYC4_CERSP</name>
<keyword evidence="1" id="KW-0812">Transmembrane</keyword>
<comment type="caution">
    <text evidence="2">The sequence shown here is derived from an EMBL/GenBank/DDBJ whole genome shotgun (WGS) entry which is preliminary data.</text>
</comment>
<evidence type="ECO:0000256" key="1">
    <source>
        <dbReference type="SAM" id="Phobius"/>
    </source>
</evidence>
<evidence type="ECO:0000313" key="2">
    <source>
        <dbReference type="EMBL" id="PZQ94806.1"/>
    </source>
</evidence>
<organism evidence="2 3">
    <name type="scientific">Cereibacter sphaeroides</name>
    <name type="common">Rhodobacter sphaeroides</name>
    <dbReference type="NCBI Taxonomy" id="1063"/>
    <lineage>
        <taxon>Bacteria</taxon>
        <taxon>Pseudomonadati</taxon>
        <taxon>Pseudomonadota</taxon>
        <taxon>Alphaproteobacteria</taxon>
        <taxon>Rhodobacterales</taxon>
        <taxon>Paracoccaceae</taxon>
        <taxon>Cereibacter</taxon>
    </lineage>
</organism>
<keyword evidence="1" id="KW-0472">Membrane</keyword>
<reference evidence="2 3" key="1">
    <citation type="submission" date="2017-08" db="EMBL/GenBank/DDBJ databases">
        <title>Infants hospitalized years apart are colonized by the same room-sourced microbial strains.</title>
        <authorList>
            <person name="Brooks B."/>
            <person name="Olm M.R."/>
            <person name="Firek B.A."/>
            <person name="Baker R."/>
            <person name="Thomas B.C."/>
            <person name="Morowitz M.J."/>
            <person name="Banfield J.F."/>
        </authorList>
    </citation>
    <scope>NUCLEOTIDE SEQUENCE [LARGE SCALE GENOMIC DNA]</scope>
    <source>
        <strain evidence="2">S2_003_000_R2_11</strain>
    </source>
</reference>
<gene>
    <name evidence="2" type="ORF">DI533_21405</name>
</gene>
<proteinExistence type="predicted"/>
<dbReference type="EMBL" id="QFQS01000013">
    <property type="protein sequence ID" value="PZQ94806.1"/>
    <property type="molecule type" value="Genomic_DNA"/>
</dbReference>
<sequence length="90" mass="10062">MLYEMVFSWLAIGAAWMAVELWGGAAAALGRACAREAQGVPPSLVPLGAMLVALIVVFVLALVIIFWPYFVWDEWRKGQLLRPGRWDDKE</sequence>
<dbReference type="AlphaFoldDB" id="A0A2W5RYC4"/>
<keyword evidence="1" id="KW-1133">Transmembrane helix</keyword>
<dbReference type="Proteomes" id="UP000248975">
    <property type="component" value="Unassembled WGS sequence"/>
</dbReference>
<feature type="transmembrane region" description="Helical" evidence="1">
    <location>
        <begin position="44"/>
        <end position="72"/>
    </location>
</feature>